<dbReference type="AlphaFoldDB" id="A0A2I1HTV6"/>
<dbReference type="InterPro" id="IPR022155">
    <property type="entry name" value="DUF3684"/>
</dbReference>
<proteinExistence type="predicted"/>
<dbReference type="EMBL" id="LLXI01006831">
    <property type="protein sequence ID" value="PKY62297.1"/>
    <property type="molecule type" value="Genomic_DNA"/>
</dbReference>
<dbReference type="PANTHER" id="PTHR47839:SF1">
    <property type="entry name" value="DOMAIN PROTEIN, PUTATIVE (AFU_ORTHOLOGUE AFUA_6G04830)-RELATED"/>
    <property type="match status" value="1"/>
</dbReference>
<feature type="non-terminal residue" evidence="1">
    <location>
        <position position="1"/>
    </location>
</feature>
<keyword evidence="2" id="KW-1185">Reference proteome</keyword>
<evidence type="ECO:0000313" key="2">
    <source>
        <dbReference type="Proteomes" id="UP000234323"/>
    </source>
</evidence>
<name>A0A2I1HTV6_9GLOM</name>
<comment type="caution">
    <text evidence="1">The sequence shown here is derived from an EMBL/GenBank/DDBJ whole genome shotgun (WGS) entry which is preliminary data.</text>
</comment>
<reference evidence="1 2" key="1">
    <citation type="submission" date="2015-10" db="EMBL/GenBank/DDBJ databases">
        <title>Genome analyses suggest a sexual origin of heterokaryosis in a supposedly ancient asexual fungus.</title>
        <authorList>
            <person name="Ropars J."/>
            <person name="Sedzielewska K."/>
            <person name="Noel J."/>
            <person name="Charron P."/>
            <person name="Farinelli L."/>
            <person name="Marton T."/>
            <person name="Kruger M."/>
            <person name="Pelin A."/>
            <person name="Brachmann A."/>
            <person name="Corradi N."/>
        </authorList>
    </citation>
    <scope>NUCLEOTIDE SEQUENCE [LARGE SCALE GENOMIC DNA]</scope>
    <source>
        <strain evidence="1 2">A4</strain>
    </source>
</reference>
<dbReference type="PANTHER" id="PTHR47839">
    <property type="entry name" value="DOMAIN PROTEIN, PUTATIVE (AFU_ORTHOLOGUE AFUA_6G04830)-RELATED"/>
    <property type="match status" value="1"/>
</dbReference>
<dbReference type="Proteomes" id="UP000234323">
    <property type="component" value="Unassembled WGS sequence"/>
</dbReference>
<dbReference type="Pfam" id="PF12449">
    <property type="entry name" value="DUF3684"/>
    <property type="match status" value="1"/>
</dbReference>
<evidence type="ECO:0000313" key="1">
    <source>
        <dbReference type="EMBL" id="PKY62297.1"/>
    </source>
</evidence>
<sequence>LALKYFIDNFDIYSQFYKPEEVNIAFLPCSDTYAKPSECYVDDKCTIMNFQIIREDLRSEAENFGVRQHPNHEKLVKRLTKNPPQNKNKAKEIFKYLSSQQEDFTDSDWDTLNNFEFIPIQDLE</sequence>
<gene>
    <name evidence="1" type="ORF">RhiirA4_488541</name>
</gene>
<accession>A0A2I1HTV6</accession>
<protein>
    <submittedName>
        <fullName evidence="1">Uncharacterized protein</fullName>
    </submittedName>
</protein>
<organism evidence="1 2">
    <name type="scientific">Rhizophagus irregularis</name>
    <dbReference type="NCBI Taxonomy" id="588596"/>
    <lineage>
        <taxon>Eukaryota</taxon>
        <taxon>Fungi</taxon>
        <taxon>Fungi incertae sedis</taxon>
        <taxon>Mucoromycota</taxon>
        <taxon>Glomeromycotina</taxon>
        <taxon>Glomeromycetes</taxon>
        <taxon>Glomerales</taxon>
        <taxon>Glomeraceae</taxon>
        <taxon>Rhizophagus</taxon>
    </lineage>
</organism>